<dbReference type="Proteomes" id="UP000051580">
    <property type="component" value="Unassembled WGS sequence"/>
</dbReference>
<dbReference type="EMBL" id="AZFS01000066">
    <property type="protein sequence ID" value="KRL93160.1"/>
    <property type="molecule type" value="Genomic_DNA"/>
</dbReference>
<keyword evidence="3" id="KW-1003">Cell membrane</keyword>
<evidence type="ECO:0000256" key="4">
    <source>
        <dbReference type="ARBA" id="ARBA00022692"/>
    </source>
</evidence>
<keyword evidence="2" id="KW-0813">Transport</keyword>
<evidence type="ECO:0000256" key="1">
    <source>
        <dbReference type="ARBA" id="ARBA00004651"/>
    </source>
</evidence>
<sequence>MSQSKTNVLAVTIAIYVATFVSAIEGTIVSTALPTIVGNLHGVALMNWVFSIYLLATAMVTPIYGKLADVIGRKPVMQFGLAVFIVGSAMSGLSTSMPVLIFWRAIQGIGAGALLPVSMTIIADIYAIEKRAKILGITNSAWGIAAVLAPLLGGIIIDKLSWHWIFFINVPVGLITMILFQLYLHEPKRQRTESIDYLGSFWLMVCLLSLMLSFQVLSSQPIVWAAFIGGLVVSIVSLILFIRREKRAADPIISLELFKNRPFIVQNAIAALINGYLMALTVYVPTWGQGIHGVSASEAGLALTPNSLMWVVGAFATSYFLARWTPRRILYFSLAFILVAGLVLALLPLEAPFGWFFIITAVNGFGFGIAMTTTTLTSQRLVSAENVGVATSFNTLGRTIGQTLMVSIFGIILNTGMQQDMQHYAGTNMAMMNRLINPQTASTLPEKLLPALRHILYNGLHWVYVIGFGIIVLSFVINRLDSSNRILGNGAASEESSSAQ</sequence>
<evidence type="ECO:0000256" key="5">
    <source>
        <dbReference type="ARBA" id="ARBA00022989"/>
    </source>
</evidence>
<name>A0A0R1UP31_9LACO</name>
<dbReference type="Gene3D" id="1.20.1720.10">
    <property type="entry name" value="Multidrug resistance protein D"/>
    <property type="match status" value="1"/>
</dbReference>
<dbReference type="PRINTS" id="PR01036">
    <property type="entry name" value="TCRTETB"/>
</dbReference>
<comment type="subcellular location">
    <subcellularLocation>
        <location evidence="1">Cell membrane</location>
        <topology evidence="1">Multi-pass membrane protein</topology>
    </subcellularLocation>
</comment>
<keyword evidence="5 7" id="KW-1133">Transmembrane helix</keyword>
<dbReference type="PANTHER" id="PTHR23501">
    <property type="entry name" value="MAJOR FACILITATOR SUPERFAMILY"/>
    <property type="match status" value="1"/>
</dbReference>
<gene>
    <name evidence="9" type="ORF">FD28_GL001610</name>
</gene>
<dbReference type="InterPro" id="IPR020846">
    <property type="entry name" value="MFS_dom"/>
</dbReference>
<feature type="transmembrane region" description="Helical" evidence="7">
    <location>
        <begin position="303"/>
        <end position="322"/>
    </location>
</feature>
<feature type="transmembrane region" description="Helical" evidence="7">
    <location>
        <begin position="329"/>
        <end position="347"/>
    </location>
</feature>
<dbReference type="Gene3D" id="1.20.1250.20">
    <property type="entry name" value="MFS general substrate transporter like domains"/>
    <property type="match status" value="1"/>
</dbReference>
<accession>A0A0R1UP31</accession>
<reference evidence="9 10" key="1">
    <citation type="journal article" date="2015" name="Genome Announc.">
        <title>Expanding the biotechnology potential of lactobacilli through comparative genomics of 213 strains and associated genera.</title>
        <authorList>
            <person name="Sun Z."/>
            <person name="Harris H.M."/>
            <person name="McCann A."/>
            <person name="Guo C."/>
            <person name="Argimon S."/>
            <person name="Zhang W."/>
            <person name="Yang X."/>
            <person name="Jeffery I.B."/>
            <person name="Cooney J.C."/>
            <person name="Kagawa T.F."/>
            <person name="Liu W."/>
            <person name="Song Y."/>
            <person name="Salvetti E."/>
            <person name="Wrobel A."/>
            <person name="Rasinkangas P."/>
            <person name="Parkhill J."/>
            <person name="Rea M.C."/>
            <person name="O'Sullivan O."/>
            <person name="Ritari J."/>
            <person name="Douillard F.P."/>
            <person name="Paul Ross R."/>
            <person name="Yang R."/>
            <person name="Briner A.E."/>
            <person name="Felis G.E."/>
            <person name="de Vos W.M."/>
            <person name="Barrangou R."/>
            <person name="Klaenhammer T.R."/>
            <person name="Caufield P.W."/>
            <person name="Cui Y."/>
            <person name="Zhang H."/>
            <person name="O'Toole P.W."/>
        </authorList>
    </citation>
    <scope>NUCLEOTIDE SEQUENCE [LARGE SCALE GENOMIC DNA]</scope>
    <source>
        <strain evidence="9 10">DSM 16381</strain>
    </source>
</reference>
<keyword evidence="4 7" id="KW-0812">Transmembrane</keyword>
<dbReference type="PANTHER" id="PTHR23501:SF191">
    <property type="entry name" value="VACUOLAR BASIC AMINO ACID TRANSPORTER 4"/>
    <property type="match status" value="1"/>
</dbReference>
<comment type="caution">
    <text evidence="9">The sequence shown here is derived from an EMBL/GenBank/DDBJ whole genome shotgun (WGS) entry which is preliminary data.</text>
</comment>
<evidence type="ECO:0000313" key="10">
    <source>
        <dbReference type="Proteomes" id="UP000051580"/>
    </source>
</evidence>
<proteinExistence type="predicted"/>
<feature type="transmembrane region" description="Helical" evidence="7">
    <location>
        <begin position="455"/>
        <end position="477"/>
    </location>
</feature>
<dbReference type="RefSeq" id="WP_057735410.1">
    <property type="nucleotide sequence ID" value="NZ_AZFS01000066.1"/>
</dbReference>
<dbReference type="Pfam" id="PF07690">
    <property type="entry name" value="MFS_1"/>
    <property type="match status" value="1"/>
</dbReference>
<feature type="transmembrane region" description="Helical" evidence="7">
    <location>
        <begin position="163"/>
        <end position="183"/>
    </location>
</feature>
<dbReference type="PROSITE" id="PS50850">
    <property type="entry name" value="MFS"/>
    <property type="match status" value="1"/>
</dbReference>
<dbReference type="STRING" id="1423753.FD28_GL001610"/>
<dbReference type="OrthoDB" id="9816041at2"/>
<dbReference type="InterPro" id="IPR011701">
    <property type="entry name" value="MFS"/>
</dbReference>
<keyword evidence="10" id="KW-1185">Reference proteome</keyword>
<dbReference type="GO" id="GO:0005886">
    <property type="term" value="C:plasma membrane"/>
    <property type="evidence" value="ECO:0007669"/>
    <property type="project" value="UniProtKB-SubCell"/>
</dbReference>
<feature type="transmembrane region" description="Helical" evidence="7">
    <location>
        <begin position="79"/>
        <end position="103"/>
    </location>
</feature>
<evidence type="ECO:0000259" key="8">
    <source>
        <dbReference type="PROSITE" id="PS50850"/>
    </source>
</evidence>
<organism evidence="9 10">
    <name type="scientific">Levilactobacillus hammesii DSM 16381</name>
    <dbReference type="NCBI Taxonomy" id="1423753"/>
    <lineage>
        <taxon>Bacteria</taxon>
        <taxon>Bacillati</taxon>
        <taxon>Bacillota</taxon>
        <taxon>Bacilli</taxon>
        <taxon>Lactobacillales</taxon>
        <taxon>Lactobacillaceae</taxon>
        <taxon>Levilactobacillus</taxon>
    </lineage>
</organism>
<dbReference type="AlphaFoldDB" id="A0A0R1UP31"/>
<dbReference type="GO" id="GO:0022857">
    <property type="term" value="F:transmembrane transporter activity"/>
    <property type="evidence" value="ECO:0007669"/>
    <property type="project" value="InterPro"/>
</dbReference>
<dbReference type="FunFam" id="1.20.1720.10:FF:000004">
    <property type="entry name" value="EmrB/QacA family drug resistance transporter"/>
    <property type="match status" value="1"/>
</dbReference>
<evidence type="ECO:0000256" key="7">
    <source>
        <dbReference type="SAM" id="Phobius"/>
    </source>
</evidence>
<feature type="transmembrane region" description="Helical" evidence="7">
    <location>
        <begin position="195"/>
        <end position="216"/>
    </location>
</feature>
<dbReference type="PATRIC" id="fig|1423753.3.peg.1673"/>
<keyword evidence="6 7" id="KW-0472">Membrane</keyword>
<feature type="transmembrane region" description="Helical" evidence="7">
    <location>
        <begin position="263"/>
        <end position="283"/>
    </location>
</feature>
<evidence type="ECO:0000256" key="2">
    <source>
        <dbReference type="ARBA" id="ARBA00022448"/>
    </source>
</evidence>
<protein>
    <submittedName>
        <fullName evidence="9">Multidrug transport protein</fullName>
    </submittedName>
</protein>
<feature type="transmembrane region" description="Helical" evidence="7">
    <location>
        <begin position="47"/>
        <end position="67"/>
    </location>
</feature>
<feature type="transmembrane region" description="Helical" evidence="7">
    <location>
        <begin position="222"/>
        <end position="242"/>
    </location>
</feature>
<evidence type="ECO:0000313" key="9">
    <source>
        <dbReference type="EMBL" id="KRL93160.1"/>
    </source>
</evidence>
<feature type="transmembrane region" description="Helical" evidence="7">
    <location>
        <begin position="140"/>
        <end position="157"/>
    </location>
</feature>
<evidence type="ECO:0000256" key="6">
    <source>
        <dbReference type="ARBA" id="ARBA00023136"/>
    </source>
</evidence>
<dbReference type="InterPro" id="IPR036259">
    <property type="entry name" value="MFS_trans_sf"/>
</dbReference>
<dbReference type="SUPFAM" id="SSF103473">
    <property type="entry name" value="MFS general substrate transporter"/>
    <property type="match status" value="1"/>
</dbReference>
<feature type="transmembrane region" description="Helical" evidence="7">
    <location>
        <begin position="353"/>
        <end position="371"/>
    </location>
</feature>
<feature type="transmembrane region" description="Helical" evidence="7">
    <location>
        <begin position="109"/>
        <end position="128"/>
    </location>
</feature>
<dbReference type="CDD" id="cd17502">
    <property type="entry name" value="MFS_Azr1_MDR_like"/>
    <property type="match status" value="1"/>
</dbReference>
<feature type="domain" description="Major facilitator superfamily (MFS) profile" evidence="8">
    <location>
        <begin position="11"/>
        <end position="486"/>
    </location>
</feature>
<evidence type="ECO:0000256" key="3">
    <source>
        <dbReference type="ARBA" id="ARBA00022475"/>
    </source>
</evidence>